<reference evidence="2" key="1">
    <citation type="submission" date="2021-10" db="EMBL/GenBank/DDBJ databases">
        <authorList>
            <person name="Dean J.D."/>
            <person name="Kim M.K."/>
            <person name="Newey C.N."/>
            <person name="Stoker T.S."/>
            <person name="Thompson D.W."/>
            <person name="Grose J.H."/>
        </authorList>
    </citation>
    <scope>NUCLEOTIDE SEQUENCE</scope>
    <source>
        <strain evidence="2">BT178</strain>
    </source>
</reference>
<feature type="signal peptide" evidence="1">
    <location>
        <begin position="1"/>
        <end position="25"/>
    </location>
</feature>
<evidence type="ECO:0000256" key="1">
    <source>
        <dbReference type="SAM" id="SignalP"/>
    </source>
</evidence>
<feature type="chain" id="PRO_5045719062" description="DUF6089 domain-containing protein" evidence="1">
    <location>
        <begin position="26"/>
        <end position="256"/>
    </location>
</feature>
<dbReference type="PROSITE" id="PS51257">
    <property type="entry name" value="PROKAR_LIPOPROTEIN"/>
    <property type="match status" value="1"/>
</dbReference>
<protein>
    <recommendedName>
        <fullName evidence="4">DUF6089 domain-containing protein</fullName>
    </recommendedName>
</protein>
<proteinExistence type="predicted"/>
<evidence type="ECO:0008006" key="4">
    <source>
        <dbReference type="Google" id="ProtNLM"/>
    </source>
</evidence>
<accession>A0ABS8AUD2</accession>
<dbReference type="Proteomes" id="UP001165296">
    <property type="component" value="Unassembled WGS sequence"/>
</dbReference>
<sequence>MLLSPKYPVAFLALTLGLGSCSVYAPMLPATPQLRDKGQAEVQATSFLNGRWEGAATYSPLKYTLVRAAGGFKTDNQDTTYFRVRQYEVGLGGYYPIGGHWLVSGLGGYGQARSNRGYFQPQFFVGESYLVDFKANYHRYFGEVSASYYNSWLSTGIAYRLSKVRFNSLTYNGQPLPLSGMTRIEPMLFIRVGGGQGRMRWLQVQSSIGITGVPNSDLDPNSTDPYEFEYSRLRESRPFLALSLIFYPHELLKPKQ</sequence>
<keyword evidence="1" id="KW-0732">Signal</keyword>
<organism evidence="2 3">
    <name type="scientific">Hymenobacter lucidus</name>
    <dbReference type="NCBI Taxonomy" id="2880930"/>
    <lineage>
        <taxon>Bacteria</taxon>
        <taxon>Pseudomonadati</taxon>
        <taxon>Bacteroidota</taxon>
        <taxon>Cytophagia</taxon>
        <taxon>Cytophagales</taxon>
        <taxon>Hymenobacteraceae</taxon>
        <taxon>Hymenobacter</taxon>
    </lineage>
</organism>
<keyword evidence="3" id="KW-1185">Reference proteome</keyword>
<comment type="caution">
    <text evidence="2">The sequence shown here is derived from an EMBL/GenBank/DDBJ whole genome shotgun (WGS) entry which is preliminary data.</text>
</comment>
<name>A0ABS8AUD2_9BACT</name>
<evidence type="ECO:0000313" key="2">
    <source>
        <dbReference type="EMBL" id="MCB2409664.1"/>
    </source>
</evidence>
<dbReference type="EMBL" id="JAJADR010000005">
    <property type="protein sequence ID" value="MCB2409664.1"/>
    <property type="molecule type" value="Genomic_DNA"/>
</dbReference>
<evidence type="ECO:0000313" key="3">
    <source>
        <dbReference type="Proteomes" id="UP001165296"/>
    </source>
</evidence>
<gene>
    <name evidence="2" type="ORF">LGH74_16860</name>
</gene>